<evidence type="ECO:0000256" key="1">
    <source>
        <dbReference type="SAM" id="Phobius"/>
    </source>
</evidence>
<feature type="transmembrane region" description="Helical" evidence="1">
    <location>
        <begin position="531"/>
        <end position="550"/>
    </location>
</feature>
<proteinExistence type="predicted"/>
<dbReference type="EMBL" id="BNAG01000002">
    <property type="protein sequence ID" value="GHE60618.1"/>
    <property type="molecule type" value="Genomic_DNA"/>
</dbReference>
<keyword evidence="1" id="KW-0472">Membrane</keyword>
<feature type="transmembrane region" description="Helical" evidence="1">
    <location>
        <begin position="204"/>
        <end position="223"/>
    </location>
</feature>
<accession>A0ABQ3I6X9</accession>
<organism evidence="2 3">
    <name type="scientific">Roseivirga thermotolerans</name>
    <dbReference type="NCBI Taxonomy" id="1758176"/>
    <lineage>
        <taxon>Bacteria</taxon>
        <taxon>Pseudomonadati</taxon>
        <taxon>Bacteroidota</taxon>
        <taxon>Cytophagia</taxon>
        <taxon>Cytophagales</taxon>
        <taxon>Roseivirgaceae</taxon>
        <taxon>Roseivirga</taxon>
    </lineage>
</organism>
<feature type="transmembrane region" description="Helical" evidence="1">
    <location>
        <begin position="413"/>
        <end position="439"/>
    </location>
</feature>
<evidence type="ECO:0000313" key="2">
    <source>
        <dbReference type="EMBL" id="GHE60618.1"/>
    </source>
</evidence>
<name>A0ABQ3I6X9_9BACT</name>
<keyword evidence="1" id="KW-0812">Transmembrane</keyword>
<dbReference type="InterPro" id="IPR018580">
    <property type="entry name" value="Uncharacterised_YfhO"/>
</dbReference>
<feature type="transmembrane region" description="Helical" evidence="1">
    <location>
        <begin position="21"/>
        <end position="41"/>
    </location>
</feature>
<keyword evidence="1" id="KW-1133">Transmembrane helix</keyword>
<gene>
    <name evidence="2" type="ORF">GCM10011340_14390</name>
</gene>
<dbReference type="PANTHER" id="PTHR38454">
    <property type="entry name" value="INTEGRAL MEMBRANE PROTEIN-RELATED"/>
    <property type="match status" value="1"/>
</dbReference>
<feature type="transmembrane region" description="Helical" evidence="1">
    <location>
        <begin position="353"/>
        <end position="371"/>
    </location>
</feature>
<feature type="transmembrane region" description="Helical" evidence="1">
    <location>
        <begin position="799"/>
        <end position="819"/>
    </location>
</feature>
<protein>
    <submittedName>
        <fullName evidence="2">Membrane protein</fullName>
    </submittedName>
</protein>
<comment type="caution">
    <text evidence="2">The sequence shown here is derived from an EMBL/GenBank/DDBJ whole genome shotgun (WGS) entry which is preliminary data.</text>
</comment>
<dbReference type="PANTHER" id="PTHR38454:SF1">
    <property type="entry name" value="INTEGRAL MEMBRANE PROTEIN"/>
    <property type="match status" value="1"/>
</dbReference>
<evidence type="ECO:0000313" key="3">
    <source>
        <dbReference type="Proteomes" id="UP000658258"/>
    </source>
</evidence>
<keyword evidence="3" id="KW-1185">Reference proteome</keyword>
<feature type="transmembrane region" description="Helical" evidence="1">
    <location>
        <begin position="451"/>
        <end position="474"/>
    </location>
</feature>
<feature type="transmembrane region" description="Helical" evidence="1">
    <location>
        <begin position="235"/>
        <end position="257"/>
    </location>
</feature>
<feature type="transmembrane region" description="Helical" evidence="1">
    <location>
        <begin position="502"/>
        <end position="519"/>
    </location>
</feature>
<feature type="transmembrane region" description="Helical" evidence="1">
    <location>
        <begin position="376"/>
        <end position="393"/>
    </location>
</feature>
<reference evidence="3" key="1">
    <citation type="journal article" date="2019" name="Int. J. Syst. Evol. Microbiol.">
        <title>The Global Catalogue of Microorganisms (GCM) 10K type strain sequencing project: providing services to taxonomists for standard genome sequencing and annotation.</title>
        <authorList>
            <consortium name="The Broad Institute Genomics Platform"/>
            <consortium name="The Broad Institute Genome Sequencing Center for Infectious Disease"/>
            <person name="Wu L."/>
            <person name="Ma J."/>
        </authorList>
    </citation>
    <scope>NUCLEOTIDE SEQUENCE [LARGE SCALE GENOMIC DNA]</scope>
    <source>
        <strain evidence="3">CGMCC 1.15111</strain>
    </source>
</reference>
<feature type="transmembrane region" description="Helical" evidence="1">
    <location>
        <begin position="111"/>
        <end position="128"/>
    </location>
</feature>
<feature type="transmembrane region" description="Helical" evidence="1">
    <location>
        <begin position="133"/>
        <end position="154"/>
    </location>
</feature>
<dbReference type="Proteomes" id="UP000658258">
    <property type="component" value="Unassembled WGS sequence"/>
</dbReference>
<sequence>MSQIDIDSMKKINFSQHVLPHLIAVLVFLVITVAFFNPVFFDNKNLNQSDIIQWEASAQELIEHREATGKEGLWTNSIFGGMPAYLISVKWGNQLIKYAHAVYSVGLPHPVRIIFASMLSFYIMLLCFRVKPYLALIGSVAFGLSSYNIIGLTAGHNARISAVSFMPLVMGGIHLCFNRNKWLGASLTALALAMQLRVNHLQITYYLAFIIGIYGLIQLIYAYREGQLRLYVQRLSLLIVAALMAIGTFFGEFYATYEYGKYSNRGKSELSQQVDEEMNADGLSPTYAFQYSNGIWDPFTLFIPNALGGNAPLSTDSETADFLRANGVNNLQLGQFLNYDPRFRAYWGSESPTTYYAGAIMVFLFVLGCFLVERKYVVWLVSVAILGILLSYGRNLGWFNNFMFEYFPGYNKFRSVTFTMVMPIFSIGLLGMMALQKLVELKWDKTLQKKLWIALGSTAGLALLLGLSTGMFSFRGTYDSQLPQELARALKNDRKDLFSADAWRAFFFIGIFALTFYLYKVGKLKKGLATLLLVVIGSSEILIVSARFIGKDNYSTNFRSNVFAETPADRYIKQTKKNGDRVIDLSAQFYSARAAYHHHLVNGYHGARIRRYQELIDNVILPEYSLVAQALNAGSIPDFSQTPVLNMLNTRFFITAPQAAGDVIQNPNALGAAWFVKELNYVEDADGEFNATRNLTTPAITAIVNAGEVPQGLSTSANGTINLVEYKPGYWKYESSNTSDGFAVFSEVHYPKGFRVTIDGEEVDMLRANYILRALAIPAGDHTIEFSFEPKIYSVGSTVMQVMSLMVLLAFAGSVYFSLREN</sequence>
<dbReference type="Pfam" id="PF09586">
    <property type="entry name" value="YfhO"/>
    <property type="match status" value="1"/>
</dbReference>